<dbReference type="EMBL" id="JAWDIP010000004">
    <property type="protein sequence ID" value="MDY0396508.1"/>
    <property type="molecule type" value="Genomic_DNA"/>
</dbReference>
<dbReference type="SUPFAM" id="SSF51735">
    <property type="entry name" value="NAD(P)-binding Rossmann-fold domains"/>
    <property type="match status" value="1"/>
</dbReference>
<keyword evidence="2" id="KW-0560">Oxidoreductase</keyword>
<evidence type="ECO:0000256" key="1">
    <source>
        <dbReference type="ARBA" id="ARBA00006484"/>
    </source>
</evidence>
<protein>
    <submittedName>
        <fullName evidence="3">SDR family NAD(P)-dependent oxidoreductase</fullName>
    </submittedName>
</protein>
<dbReference type="Gene3D" id="3.40.50.720">
    <property type="entry name" value="NAD(P)-binding Rossmann-like Domain"/>
    <property type="match status" value="1"/>
</dbReference>
<keyword evidence="4" id="KW-1185">Reference proteome</keyword>
<dbReference type="Proteomes" id="UP001281447">
    <property type="component" value="Unassembled WGS sequence"/>
</dbReference>
<evidence type="ECO:0000313" key="4">
    <source>
        <dbReference type="Proteomes" id="UP001281447"/>
    </source>
</evidence>
<dbReference type="InterPro" id="IPR036291">
    <property type="entry name" value="NAD(P)-bd_dom_sf"/>
</dbReference>
<organism evidence="3 4">
    <name type="scientific">Tigheibacillus halophilus</name>
    <dbReference type="NCBI Taxonomy" id="361280"/>
    <lineage>
        <taxon>Bacteria</taxon>
        <taxon>Bacillati</taxon>
        <taxon>Bacillota</taxon>
        <taxon>Bacilli</taxon>
        <taxon>Bacillales</taxon>
        <taxon>Bacillaceae</taxon>
        <taxon>Tigheibacillus</taxon>
    </lineage>
</organism>
<accession>A0ABU5CCE5</accession>
<dbReference type="InterPro" id="IPR002347">
    <property type="entry name" value="SDR_fam"/>
</dbReference>
<evidence type="ECO:0000256" key="2">
    <source>
        <dbReference type="ARBA" id="ARBA00023002"/>
    </source>
</evidence>
<dbReference type="PANTHER" id="PTHR44196">
    <property type="entry name" value="DEHYDROGENASE/REDUCTASE SDR FAMILY MEMBER 7B"/>
    <property type="match status" value="1"/>
</dbReference>
<evidence type="ECO:0000313" key="3">
    <source>
        <dbReference type="EMBL" id="MDY0396508.1"/>
    </source>
</evidence>
<proteinExistence type="inferred from homology"/>
<reference evidence="3 4" key="1">
    <citation type="submission" date="2023-10" db="EMBL/GenBank/DDBJ databases">
        <title>Virgibacillus halophilus 5B73C genome.</title>
        <authorList>
            <person name="Miliotis G."/>
            <person name="Sengupta P."/>
            <person name="Hameed A."/>
            <person name="Chuvochina M."/>
            <person name="Mcdonagh F."/>
            <person name="Simpson A.C."/>
            <person name="Singh N.K."/>
            <person name="Rekha P.D."/>
            <person name="Raman K."/>
            <person name="Hugenholtz P."/>
            <person name="Venkateswaran K."/>
        </authorList>
    </citation>
    <scope>NUCLEOTIDE SEQUENCE [LARGE SCALE GENOMIC DNA]</scope>
    <source>
        <strain evidence="3 4">5B73C</strain>
    </source>
</reference>
<comment type="similarity">
    <text evidence="1">Belongs to the short-chain dehydrogenases/reductases (SDR) family.</text>
</comment>
<sequence length="80" mass="8496">MTGASSGIGAQLAKEIAKAGGKPILIARSADKLGELCKTIYRDYQIDCPVYPLDLKSEAAVQSTAEVIFEDNGGDQCFDQ</sequence>
<comment type="caution">
    <text evidence="3">The sequence shown here is derived from an EMBL/GenBank/DDBJ whole genome shotgun (WGS) entry which is preliminary data.</text>
</comment>
<dbReference type="Pfam" id="PF00106">
    <property type="entry name" value="adh_short"/>
    <property type="match status" value="1"/>
</dbReference>
<dbReference type="PANTHER" id="PTHR44196:SF1">
    <property type="entry name" value="DEHYDROGENASE_REDUCTASE SDR FAMILY MEMBER 7B"/>
    <property type="match status" value="1"/>
</dbReference>
<gene>
    <name evidence="3" type="ORF">RWE15_22060</name>
</gene>
<name>A0ABU5CCE5_9BACI</name>